<accession>A0A1J1IY59</accession>
<keyword evidence="3" id="KW-1185">Reference proteome</keyword>
<dbReference type="Proteomes" id="UP000183832">
    <property type="component" value="Unassembled WGS sequence"/>
</dbReference>
<gene>
    <name evidence="2" type="ORF">CLUMA_CG018648</name>
</gene>
<organism evidence="2 3">
    <name type="scientific">Clunio marinus</name>
    <dbReference type="NCBI Taxonomy" id="568069"/>
    <lineage>
        <taxon>Eukaryota</taxon>
        <taxon>Metazoa</taxon>
        <taxon>Ecdysozoa</taxon>
        <taxon>Arthropoda</taxon>
        <taxon>Hexapoda</taxon>
        <taxon>Insecta</taxon>
        <taxon>Pterygota</taxon>
        <taxon>Neoptera</taxon>
        <taxon>Endopterygota</taxon>
        <taxon>Diptera</taxon>
        <taxon>Nematocera</taxon>
        <taxon>Chironomoidea</taxon>
        <taxon>Chironomidae</taxon>
        <taxon>Clunio</taxon>
    </lineage>
</organism>
<dbReference type="EMBL" id="CVRI01000064">
    <property type="protein sequence ID" value="CRL05095.1"/>
    <property type="molecule type" value="Genomic_DNA"/>
</dbReference>
<feature type="region of interest" description="Disordered" evidence="1">
    <location>
        <begin position="31"/>
        <end position="61"/>
    </location>
</feature>
<evidence type="ECO:0000313" key="2">
    <source>
        <dbReference type="EMBL" id="CRL05095.1"/>
    </source>
</evidence>
<proteinExistence type="predicted"/>
<protein>
    <submittedName>
        <fullName evidence="2">CLUMA_CG018648, isoform A</fullName>
    </submittedName>
</protein>
<name>A0A1J1IY59_9DIPT</name>
<evidence type="ECO:0000256" key="1">
    <source>
        <dbReference type="SAM" id="MobiDB-lite"/>
    </source>
</evidence>
<reference evidence="2 3" key="1">
    <citation type="submission" date="2015-04" db="EMBL/GenBank/DDBJ databases">
        <authorList>
            <person name="Syromyatnikov M.Y."/>
            <person name="Popov V.N."/>
        </authorList>
    </citation>
    <scope>NUCLEOTIDE SEQUENCE [LARGE SCALE GENOMIC DNA]</scope>
</reference>
<evidence type="ECO:0000313" key="3">
    <source>
        <dbReference type="Proteomes" id="UP000183832"/>
    </source>
</evidence>
<feature type="compositionally biased region" description="Polar residues" evidence="1">
    <location>
        <begin position="41"/>
        <end position="61"/>
    </location>
</feature>
<sequence>MRSSEVAHFAKFFFSFFTVNQQGTCELKMTSPGARDKKFQKNSPLPATPPTIKNNDGNKLI</sequence>
<dbReference type="AlphaFoldDB" id="A0A1J1IY59"/>